<dbReference type="STRING" id="1797.RMCT_3750"/>
<evidence type="ECO:0000313" key="4">
    <source>
        <dbReference type="Proteomes" id="UP000069654"/>
    </source>
</evidence>
<name>A0A117ING1_MYCTH</name>
<sequence length="166" mass="18246">MSVQPSEQHRPAPETDGFSAAPTSGWRHRLTARRQWLAARREQLRRRRILNAVYRSTVGVVGLVVVVIGIIAIPYPGPGWAIFFLGLALLATEFAWAQRSLRFTKARYDAVMDWLGRQHPAVQALGAVLTAVVVIVTLWVVGAVGWGAALFGVDRPWLRSPIGIGS</sequence>
<keyword evidence="2" id="KW-0472">Membrane</keyword>
<feature type="transmembrane region" description="Helical" evidence="2">
    <location>
        <begin position="52"/>
        <end position="73"/>
    </location>
</feature>
<evidence type="ECO:0000256" key="2">
    <source>
        <dbReference type="SAM" id="Phobius"/>
    </source>
</evidence>
<dbReference type="InterPro" id="IPR013434">
    <property type="entry name" value="CHP02611"/>
</dbReference>
<dbReference type="RefSeq" id="WP_003924307.1">
    <property type="nucleotide sequence ID" value="NZ_LT906483.1"/>
</dbReference>
<keyword evidence="2" id="KW-1133">Transmembrane helix</keyword>
<organism evidence="3 4">
    <name type="scientific">Mycolicibacterium thermoresistibile</name>
    <name type="common">Mycobacterium thermoresistibile</name>
    <dbReference type="NCBI Taxonomy" id="1797"/>
    <lineage>
        <taxon>Bacteria</taxon>
        <taxon>Bacillati</taxon>
        <taxon>Actinomycetota</taxon>
        <taxon>Actinomycetes</taxon>
        <taxon>Mycobacteriales</taxon>
        <taxon>Mycobacteriaceae</taxon>
        <taxon>Mycolicibacterium</taxon>
    </lineage>
</organism>
<reference evidence="3 4" key="1">
    <citation type="journal article" date="2016" name="Genome Announc.">
        <title>Draft Genome Sequences of Five Rapidly Growing Mycobacterium Species, M. thermoresistibile, M. fortuitum subsp. acetamidolyticum, M. canariasense, M. brisbanense, and M. novocastrense.</title>
        <authorList>
            <person name="Katahira K."/>
            <person name="Ogura Y."/>
            <person name="Gotoh Y."/>
            <person name="Hayashi T."/>
        </authorList>
    </citation>
    <scope>NUCLEOTIDE SEQUENCE [LARGE SCALE GENOMIC DNA]</scope>
    <source>
        <strain evidence="3 4">JCM6362</strain>
    </source>
</reference>
<comment type="caution">
    <text evidence="3">The sequence shown here is derived from an EMBL/GenBank/DDBJ whole genome shotgun (WGS) entry which is preliminary data.</text>
</comment>
<dbReference type="EMBL" id="BCTB01000048">
    <property type="protein sequence ID" value="GAT16781.1"/>
    <property type="molecule type" value="Genomic_DNA"/>
</dbReference>
<dbReference type="OMA" id="YPGPGWL"/>
<feature type="transmembrane region" description="Helical" evidence="2">
    <location>
        <begin position="124"/>
        <end position="151"/>
    </location>
</feature>
<keyword evidence="2" id="KW-0812">Transmembrane</keyword>
<gene>
    <name evidence="3" type="ORF">RMCT_3750</name>
</gene>
<feature type="region of interest" description="Disordered" evidence="1">
    <location>
        <begin position="1"/>
        <end position="26"/>
    </location>
</feature>
<evidence type="ECO:0000313" key="3">
    <source>
        <dbReference type="EMBL" id="GAT16781.1"/>
    </source>
</evidence>
<reference evidence="4" key="2">
    <citation type="submission" date="2016-02" db="EMBL/GenBank/DDBJ databases">
        <title>Draft genome sequence of five rapidly growing Mycobacterium species.</title>
        <authorList>
            <person name="Katahira K."/>
            <person name="Gotou Y."/>
            <person name="Iida K."/>
            <person name="Ogura Y."/>
            <person name="Hayashi T."/>
        </authorList>
    </citation>
    <scope>NUCLEOTIDE SEQUENCE [LARGE SCALE GENOMIC DNA]</scope>
    <source>
        <strain evidence="4">JCM6362</strain>
    </source>
</reference>
<dbReference type="Pfam" id="PF09656">
    <property type="entry name" value="PGPGW"/>
    <property type="match status" value="1"/>
</dbReference>
<evidence type="ECO:0008006" key="5">
    <source>
        <dbReference type="Google" id="ProtNLM"/>
    </source>
</evidence>
<accession>A0A117ING1</accession>
<dbReference type="AlphaFoldDB" id="A0A117ING1"/>
<protein>
    <recommendedName>
        <fullName evidence="5">TIGR02611 family protein</fullName>
    </recommendedName>
</protein>
<dbReference type="NCBIfam" id="TIGR02611">
    <property type="entry name" value="TIGR02611 family protein"/>
    <property type="match status" value="1"/>
</dbReference>
<evidence type="ECO:0000256" key="1">
    <source>
        <dbReference type="SAM" id="MobiDB-lite"/>
    </source>
</evidence>
<dbReference type="InterPro" id="IPR019099">
    <property type="entry name" value="Uncharacterised_PGPGW_TM"/>
</dbReference>
<dbReference type="Proteomes" id="UP000069654">
    <property type="component" value="Unassembled WGS sequence"/>
</dbReference>
<proteinExistence type="predicted"/>
<feature type="transmembrane region" description="Helical" evidence="2">
    <location>
        <begin position="79"/>
        <end position="97"/>
    </location>
</feature>